<organism evidence="2 3">
    <name type="scientific">Candidatus Sungiibacteriota bacterium</name>
    <dbReference type="NCBI Taxonomy" id="2750080"/>
    <lineage>
        <taxon>Bacteria</taxon>
        <taxon>Candidatus Sungiibacteriota</taxon>
    </lineage>
</organism>
<evidence type="ECO:0008006" key="4">
    <source>
        <dbReference type="Google" id="ProtNLM"/>
    </source>
</evidence>
<feature type="signal peptide" evidence="1">
    <location>
        <begin position="1"/>
        <end position="20"/>
    </location>
</feature>
<gene>
    <name evidence="2" type="ORF">HYW89_02875</name>
</gene>
<dbReference type="InterPro" id="IPR032710">
    <property type="entry name" value="NTF2-like_dom_sf"/>
</dbReference>
<dbReference type="SUPFAM" id="SSF54427">
    <property type="entry name" value="NTF2-like"/>
    <property type="match status" value="1"/>
</dbReference>
<evidence type="ECO:0000313" key="3">
    <source>
        <dbReference type="Proteomes" id="UP000595618"/>
    </source>
</evidence>
<dbReference type="AlphaFoldDB" id="A0A7T5URS6"/>
<reference evidence="2 3" key="1">
    <citation type="submission" date="2020-07" db="EMBL/GenBank/DDBJ databases">
        <title>Huge and variable diversity of episymbiotic CPR bacteria and DPANN archaea in groundwater ecosystems.</title>
        <authorList>
            <person name="He C.Y."/>
            <person name="Keren R."/>
            <person name="Whittaker M."/>
            <person name="Farag I.F."/>
            <person name="Doudna J."/>
            <person name="Cate J.H.D."/>
            <person name="Banfield J.F."/>
        </authorList>
    </citation>
    <scope>NUCLEOTIDE SEQUENCE [LARGE SCALE GENOMIC DNA]</scope>
    <source>
        <strain evidence="2">NC_groundwater_541_Ag_S-0.1um_46_50</strain>
    </source>
</reference>
<keyword evidence="1" id="KW-0732">Signal</keyword>
<feature type="chain" id="PRO_5032933766" description="Nuclear transport factor 2 family protein" evidence="1">
    <location>
        <begin position="21"/>
        <end position="136"/>
    </location>
</feature>
<evidence type="ECO:0000313" key="2">
    <source>
        <dbReference type="EMBL" id="QQG44928.1"/>
    </source>
</evidence>
<sequence length="136" mass="15841">MRKLLSIFLAVALFAAPSLGEARSLELRAYEFYENVVNGDYDDVWDMLTTAIQQDISQEDFIRELEAFFEETDFNYDNLEIVEQRGNYAVTEAIVTLSSEKFYKSFCEKTLWVRRGNSWYVADANLRCDYDPLAGR</sequence>
<accession>A0A7T5URS6</accession>
<proteinExistence type="predicted"/>
<protein>
    <recommendedName>
        <fullName evidence="4">Nuclear transport factor 2 family protein</fullName>
    </recommendedName>
</protein>
<dbReference type="EMBL" id="CP066690">
    <property type="protein sequence ID" value="QQG44928.1"/>
    <property type="molecule type" value="Genomic_DNA"/>
</dbReference>
<dbReference type="Proteomes" id="UP000595618">
    <property type="component" value="Chromosome"/>
</dbReference>
<evidence type="ECO:0000256" key="1">
    <source>
        <dbReference type="SAM" id="SignalP"/>
    </source>
</evidence>
<name>A0A7T5URS6_9BACT</name>